<reference evidence="9" key="1">
    <citation type="submission" date="2017-10" db="EMBL/GenBank/DDBJ databases">
        <title>Completed PacBio SMRT sequence of Methylosinus trichosporium OB3b reveals presence of a third large plasmid.</title>
        <authorList>
            <person name="Charles T.C."/>
            <person name="Lynch M.D.J."/>
            <person name="Heil J.R."/>
            <person name="Cheng J."/>
        </authorList>
    </citation>
    <scope>NUCLEOTIDE SEQUENCE [LARGE SCALE GENOMIC DNA]</scope>
    <source>
        <strain evidence="9">OB3b</strain>
    </source>
</reference>
<dbReference type="KEGG" id="mtw:CQW49_19290"/>
<protein>
    <submittedName>
        <fullName evidence="8">Protein phosphatase</fullName>
    </submittedName>
</protein>
<keyword evidence="5" id="KW-1133">Transmembrane helix</keyword>
<dbReference type="RefSeq" id="WP_003612549.1">
    <property type="nucleotide sequence ID" value="NZ_ADVE02000001.1"/>
</dbReference>
<dbReference type="InterPro" id="IPR011009">
    <property type="entry name" value="Kinase-like_dom_sf"/>
</dbReference>
<keyword evidence="4" id="KW-0067">ATP-binding</keyword>
<dbReference type="Pfam" id="PF13672">
    <property type="entry name" value="PP2C_2"/>
    <property type="match status" value="1"/>
</dbReference>
<dbReference type="SMART" id="SM00331">
    <property type="entry name" value="PP2C_SIG"/>
    <property type="match status" value="1"/>
</dbReference>
<evidence type="ECO:0000259" key="7">
    <source>
        <dbReference type="PROSITE" id="PS51746"/>
    </source>
</evidence>
<evidence type="ECO:0000259" key="6">
    <source>
        <dbReference type="PROSITE" id="PS50011"/>
    </source>
</evidence>
<evidence type="ECO:0000256" key="1">
    <source>
        <dbReference type="ARBA" id="ARBA00022679"/>
    </source>
</evidence>
<dbReference type="PROSITE" id="PS00108">
    <property type="entry name" value="PROTEIN_KINASE_ST"/>
    <property type="match status" value="1"/>
</dbReference>
<dbReference type="SUPFAM" id="SSF81606">
    <property type="entry name" value="PP2C-like"/>
    <property type="match status" value="1"/>
</dbReference>
<evidence type="ECO:0000256" key="4">
    <source>
        <dbReference type="ARBA" id="ARBA00022840"/>
    </source>
</evidence>
<proteinExistence type="predicted"/>
<sequence>MARSDHDLRIEAGFATETGKRPDNQDYVAVCLAPLGAGALHGVVGAVADGVGGHKGGRVAAETCVRAFMDGYYSQPETLGVARAASRALEAANRWIAWQARVDPALEGMATTFSALVLARRTASILHIGDTRVYRLGVGGFELLTRDHVLGGGEMRHVLRRAIGLEDALPVDQSSCAVAPHDRFLLCSDGVHGALRHADLRALMAERRSPQETATHIVEAALAAGDGDNATALVIDILDLPPSDESALARLFGDLPIREPPKIGESVDGFAIEERLSDGRYSILMRARDEASGAALALKFPHPRIAQDASYRLAFVREAWAAARLRSPFVGEVIELPAGRQSRLYSVMPFYAGETLEQRLRRAPELGLDEGVGIAIRLARGLAALHRCGIIHRDVKPDNVILVAGGGLRLVDLGVCRAPDLEDFALVDAPGTASYMAPELLAGAAGDEASDLYALGVSVYRMFCGAYPYGEVEPFSRPRFGRPKPLSARRPDLPAWLDAALRRAVAVDPRERYGDVLEFAFELENGAARMPPPPRPAPLYARNPLLFWQGLSLALTVLLAISLMRR</sequence>
<dbReference type="GO" id="GO:0005524">
    <property type="term" value="F:ATP binding"/>
    <property type="evidence" value="ECO:0007669"/>
    <property type="project" value="UniProtKB-KW"/>
</dbReference>
<evidence type="ECO:0000256" key="2">
    <source>
        <dbReference type="ARBA" id="ARBA00022741"/>
    </source>
</evidence>
<keyword evidence="1" id="KW-0808">Transferase</keyword>
<feature type="domain" description="PPM-type phosphatase" evidence="7">
    <location>
        <begin position="11"/>
        <end position="237"/>
    </location>
</feature>
<dbReference type="SMART" id="SM00332">
    <property type="entry name" value="PP2Cc"/>
    <property type="match status" value="1"/>
</dbReference>
<keyword evidence="9" id="KW-1185">Reference proteome</keyword>
<dbReference type="STRING" id="595536.GCA_000178815_01334"/>
<dbReference type="PROSITE" id="PS50011">
    <property type="entry name" value="PROTEIN_KINASE_DOM"/>
    <property type="match status" value="1"/>
</dbReference>
<gene>
    <name evidence="8" type="ORF">CQW49_19290</name>
</gene>
<accession>A0A2D2D468</accession>
<dbReference type="SMART" id="SM00220">
    <property type="entry name" value="S_TKc"/>
    <property type="match status" value="1"/>
</dbReference>
<dbReference type="PROSITE" id="PS51746">
    <property type="entry name" value="PPM_2"/>
    <property type="match status" value="1"/>
</dbReference>
<dbReference type="GO" id="GO:0004674">
    <property type="term" value="F:protein serine/threonine kinase activity"/>
    <property type="evidence" value="ECO:0007669"/>
    <property type="project" value="TreeGrafter"/>
</dbReference>
<dbReference type="Gene3D" id="3.30.200.20">
    <property type="entry name" value="Phosphorylase Kinase, domain 1"/>
    <property type="match status" value="1"/>
</dbReference>
<dbReference type="InterPro" id="IPR008271">
    <property type="entry name" value="Ser/Thr_kinase_AS"/>
</dbReference>
<dbReference type="CDD" id="cd14014">
    <property type="entry name" value="STKc_PknB_like"/>
    <property type="match status" value="1"/>
</dbReference>
<evidence type="ECO:0000256" key="3">
    <source>
        <dbReference type="ARBA" id="ARBA00022777"/>
    </source>
</evidence>
<dbReference type="PANTHER" id="PTHR43289:SF6">
    <property type="entry name" value="SERINE_THREONINE-PROTEIN KINASE NEKL-3"/>
    <property type="match status" value="1"/>
</dbReference>
<dbReference type="PANTHER" id="PTHR43289">
    <property type="entry name" value="MITOGEN-ACTIVATED PROTEIN KINASE KINASE KINASE 20-RELATED"/>
    <property type="match status" value="1"/>
</dbReference>
<dbReference type="InterPro" id="IPR001932">
    <property type="entry name" value="PPM-type_phosphatase-like_dom"/>
</dbReference>
<dbReference type="InterPro" id="IPR036457">
    <property type="entry name" value="PPM-type-like_dom_sf"/>
</dbReference>
<evidence type="ECO:0000313" key="8">
    <source>
        <dbReference type="EMBL" id="ATQ69787.1"/>
    </source>
</evidence>
<dbReference type="SUPFAM" id="SSF56112">
    <property type="entry name" value="Protein kinase-like (PK-like)"/>
    <property type="match status" value="1"/>
</dbReference>
<dbReference type="Pfam" id="PF00069">
    <property type="entry name" value="Pkinase"/>
    <property type="match status" value="1"/>
</dbReference>
<keyword evidence="5" id="KW-0812">Transmembrane</keyword>
<evidence type="ECO:0000256" key="5">
    <source>
        <dbReference type="SAM" id="Phobius"/>
    </source>
</evidence>
<feature type="transmembrane region" description="Helical" evidence="5">
    <location>
        <begin position="545"/>
        <end position="564"/>
    </location>
</feature>
<keyword evidence="5" id="KW-0472">Membrane</keyword>
<name>A0A2D2D468_METT3</name>
<dbReference type="CDD" id="cd00143">
    <property type="entry name" value="PP2Cc"/>
    <property type="match status" value="1"/>
</dbReference>
<organism evidence="8 9">
    <name type="scientific">Methylosinus trichosporium (strain ATCC 35070 / NCIMB 11131 / UNIQEM 75 / OB3b)</name>
    <dbReference type="NCBI Taxonomy" id="595536"/>
    <lineage>
        <taxon>Bacteria</taxon>
        <taxon>Pseudomonadati</taxon>
        <taxon>Pseudomonadota</taxon>
        <taxon>Alphaproteobacteria</taxon>
        <taxon>Hyphomicrobiales</taxon>
        <taxon>Methylocystaceae</taxon>
        <taxon>Methylosinus</taxon>
    </lineage>
</organism>
<keyword evidence="3" id="KW-0418">Kinase</keyword>
<dbReference type="AlphaFoldDB" id="A0A2D2D468"/>
<feature type="domain" description="Protein kinase" evidence="6">
    <location>
        <begin position="270"/>
        <end position="546"/>
    </location>
</feature>
<dbReference type="InterPro" id="IPR000719">
    <property type="entry name" value="Prot_kinase_dom"/>
</dbReference>
<evidence type="ECO:0000313" key="9">
    <source>
        <dbReference type="Proteomes" id="UP000230709"/>
    </source>
</evidence>
<dbReference type="EMBL" id="CP023737">
    <property type="protein sequence ID" value="ATQ69787.1"/>
    <property type="molecule type" value="Genomic_DNA"/>
</dbReference>
<keyword evidence="2" id="KW-0547">Nucleotide-binding</keyword>
<dbReference type="Gene3D" id="3.60.40.10">
    <property type="entry name" value="PPM-type phosphatase domain"/>
    <property type="match status" value="1"/>
</dbReference>
<dbReference type="Proteomes" id="UP000230709">
    <property type="component" value="Chromosome"/>
</dbReference>
<dbReference type="Gene3D" id="1.10.510.10">
    <property type="entry name" value="Transferase(Phosphotransferase) domain 1"/>
    <property type="match status" value="1"/>
</dbReference>